<reference evidence="7" key="1">
    <citation type="journal article" date="2009" name="Environ. Microbiol.">
        <title>Contribution of mobile genetic elements to Desulfovibrio vulgaris genome plasticity.</title>
        <authorList>
            <person name="Walker C.B."/>
            <person name="Stolyar S."/>
            <person name="Chivian D."/>
            <person name="Pinel N."/>
            <person name="Gabster J.A."/>
            <person name="Dehal P.S."/>
            <person name="He Z."/>
            <person name="Yang Z.K."/>
            <person name="Yen H.C."/>
            <person name="Zhou J."/>
            <person name="Wall J.D."/>
            <person name="Hazen T.C."/>
            <person name="Arkin A.P."/>
            <person name="Stahl D.A."/>
        </authorList>
    </citation>
    <scope>NUCLEOTIDE SEQUENCE [LARGE SCALE GENOMIC DNA]</scope>
    <source>
        <strain evidence="7">DP4</strain>
    </source>
</reference>
<feature type="compositionally biased region" description="Low complexity" evidence="4">
    <location>
        <begin position="79"/>
        <end position="106"/>
    </location>
</feature>
<evidence type="ECO:0000256" key="1">
    <source>
        <dbReference type="ARBA" id="ARBA00010876"/>
    </source>
</evidence>
<keyword evidence="2" id="KW-0413">Isomerase</keyword>
<dbReference type="EMBL" id="CP000527">
    <property type="protein sequence ID" value="ABM27601.1"/>
    <property type="molecule type" value="Genomic_DNA"/>
</dbReference>
<dbReference type="GO" id="GO:0000455">
    <property type="term" value="P:enzyme-directed rRNA pseudouridine synthesis"/>
    <property type="evidence" value="ECO:0007669"/>
    <property type="project" value="TreeGrafter"/>
</dbReference>
<protein>
    <submittedName>
        <fullName evidence="6">Pseudouridine synthase</fullName>
    </submittedName>
</protein>
<dbReference type="Gene3D" id="3.10.290.10">
    <property type="entry name" value="RNA-binding S4 domain"/>
    <property type="match status" value="1"/>
</dbReference>
<dbReference type="InterPro" id="IPR006224">
    <property type="entry name" value="PsdUridine_synth_RluA-like_CS"/>
</dbReference>
<dbReference type="InterPro" id="IPR020103">
    <property type="entry name" value="PsdUridine_synth_cat_dom_sf"/>
</dbReference>
<dbReference type="SUPFAM" id="SSF55174">
    <property type="entry name" value="Alpha-L RNA-binding motif"/>
    <property type="match status" value="1"/>
</dbReference>
<sequence>MTHDARRITIAPDDAGRRLDAVLAPLCPGMGLRGRRRLCDEGLVLVNGHPRRPGHHVATGDEVVLVDAADGTTGQGKAGPSTTGPSTTGTDTAEAAMAARTSAGTTSPEGTACDAEALLPAPGPVADPTGHPKGEDPLAPLRPGGEAHAAGLRLILPLDGATDSPPPTGGVPRLVAVYKPGGLHSAALAGGRAPNAENLLPALKLLNRLDGPTSGILMLAGDTAGERQWRKAEDEGGTRKTYLAVCTGRLERGTVVRAALDTARRTVTRVRPCDTDDRLRHTEVVPLAHFRLGDLANPITDDSAGVPACDETVTLVCCRIRKGARHQIRAHMAHIGHPLLGDDVYAAPASPPPGRMPLFLHHSRITLPGFSAACLPSWLECLPDAAAAAARRILLDDEGP</sequence>
<dbReference type="SUPFAM" id="SSF55120">
    <property type="entry name" value="Pseudouridine synthase"/>
    <property type="match status" value="1"/>
</dbReference>
<dbReference type="KEGG" id="dvl:Dvul_0578"/>
<dbReference type="RefSeq" id="WP_011791704.1">
    <property type="nucleotide sequence ID" value="NC_008751.1"/>
</dbReference>
<keyword evidence="3" id="KW-0694">RNA-binding</keyword>
<accession>A0A0H3A6E3</accession>
<gene>
    <name evidence="6" type="ordered locus">Dvul_0578</name>
</gene>
<dbReference type="GO" id="GO:0003723">
    <property type="term" value="F:RNA binding"/>
    <property type="evidence" value="ECO:0007669"/>
    <property type="project" value="UniProtKB-KW"/>
</dbReference>
<dbReference type="CDD" id="cd00165">
    <property type="entry name" value="S4"/>
    <property type="match status" value="1"/>
</dbReference>
<evidence type="ECO:0000259" key="5">
    <source>
        <dbReference type="Pfam" id="PF00849"/>
    </source>
</evidence>
<evidence type="ECO:0000313" key="7">
    <source>
        <dbReference type="Proteomes" id="UP000009173"/>
    </source>
</evidence>
<dbReference type="PANTHER" id="PTHR21600:SF87">
    <property type="entry name" value="RNA PSEUDOURIDYLATE SYNTHASE DOMAIN-CONTAINING PROTEIN 1"/>
    <property type="match status" value="1"/>
</dbReference>
<dbReference type="PANTHER" id="PTHR21600">
    <property type="entry name" value="MITOCHONDRIAL RNA PSEUDOURIDINE SYNTHASE"/>
    <property type="match status" value="1"/>
</dbReference>
<dbReference type="InterPro" id="IPR006145">
    <property type="entry name" value="PsdUridine_synth_RsuA/RluA"/>
</dbReference>
<dbReference type="Proteomes" id="UP000009173">
    <property type="component" value="Chromosome"/>
</dbReference>
<dbReference type="InterPro" id="IPR050188">
    <property type="entry name" value="RluA_PseudoU_synthase"/>
</dbReference>
<evidence type="ECO:0000256" key="2">
    <source>
        <dbReference type="ARBA" id="ARBA00023235"/>
    </source>
</evidence>
<feature type="domain" description="Pseudouridine synthase RsuA/RluA-like" evidence="5">
    <location>
        <begin position="174"/>
        <end position="334"/>
    </location>
</feature>
<dbReference type="PROSITE" id="PS50889">
    <property type="entry name" value="S4"/>
    <property type="match status" value="1"/>
</dbReference>
<dbReference type="GO" id="GO:0140098">
    <property type="term" value="F:catalytic activity, acting on RNA"/>
    <property type="evidence" value="ECO:0007669"/>
    <property type="project" value="UniProtKB-ARBA"/>
</dbReference>
<dbReference type="CDD" id="cd02869">
    <property type="entry name" value="PseudoU_synth_RluA_like"/>
    <property type="match status" value="1"/>
</dbReference>
<organism evidence="6 7">
    <name type="scientific">Nitratidesulfovibrio vulgaris (strain DP4)</name>
    <name type="common">Desulfovibrio vulgaris</name>
    <dbReference type="NCBI Taxonomy" id="391774"/>
    <lineage>
        <taxon>Bacteria</taxon>
        <taxon>Pseudomonadati</taxon>
        <taxon>Thermodesulfobacteriota</taxon>
        <taxon>Desulfovibrionia</taxon>
        <taxon>Desulfovibrionales</taxon>
        <taxon>Desulfovibrionaceae</taxon>
        <taxon>Nitratidesulfovibrio</taxon>
    </lineage>
</organism>
<evidence type="ECO:0000313" key="6">
    <source>
        <dbReference type="EMBL" id="ABM27601.1"/>
    </source>
</evidence>
<dbReference type="AlphaFoldDB" id="A0A0H3A6E3"/>
<proteinExistence type="inferred from homology"/>
<name>A0A0H3A6E3_NITV4</name>
<dbReference type="HOGENOM" id="CLU_016902_1_3_7"/>
<evidence type="ECO:0000256" key="4">
    <source>
        <dbReference type="SAM" id="MobiDB-lite"/>
    </source>
</evidence>
<feature type="region of interest" description="Disordered" evidence="4">
    <location>
        <begin position="71"/>
        <end position="145"/>
    </location>
</feature>
<dbReference type="GO" id="GO:0009982">
    <property type="term" value="F:pseudouridine synthase activity"/>
    <property type="evidence" value="ECO:0007669"/>
    <property type="project" value="InterPro"/>
</dbReference>
<dbReference type="Pfam" id="PF00849">
    <property type="entry name" value="PseudoU_synth_2"/>
    <property type="match status" value="1"/>
</dbReference>
<evidence type="ECO:0000256" key="3">
    <source>
        <dbReference type="PROSITE-ProRule" id="PRU00182"/>
    </source>
</evidence>
<dbReference type="PROSITE" id="PS01129">
    <property type="entry name" value="PSI_RLU"/>
    <property type="match status" value="1"/>
</dbReference>
<dbReference type="InterPro" id="IPR036986">
    <property type="entry name" value="S4_RNA-bd_sf"/>
</dbReference>
<comment type="similarity">
    <text evidence="1">Belongs to the pseudouridine synthase RluA family.</text>
</comment>
<dbReference type="Gene3D" id="3.30.2350.10">
    <property type="entry name" value="Pseudouridine synthase"/>
    <property type="match status" value="1"/>
</dbReference>